<evidence type="ECO:0000313" key="2">
    <source>
        <dbReference type="EMBL" id="RUS82834.1"/>
    </source>
</evidence>
<comment type="caution">
    <text evidence="2">The sequence shown here is derived from an EMBL/GenBank/DDBJ whole genome shotgun (WGS) entry which is preliminary data.</text>
</comment>
<dbReference type="EMBL" id="RQTK01000269">
    <property type="protein sequence ID" value="RUS82834.1"/>
    <property type="molecule type" value="Genomic_DNA"/>
</dbReference>
<sequence>MSNLNISNLNISNLNISNLGTTGDVVEVGFSGNIECGQDVDGTSDRRRASGPEELIFKSNVPTMTYFTVKEENRFRQKDHDVFSGLLVLTRKYIDPVKKTTAMIKRLQSQSHIQVHSQGHEGDDLSNNQSDHAVPEREWKRERLCALQINI</sequence>
<dbReference type="Proteomes" id="UP000271974">
    <property type="component" value="Unassembled WGS sequence"/>
</dbReference>
<feature type="non-terminal residue" evidence="2">
    <location>
        <position position="151"/>
    </location>
</feature>
<dbReference type="OrthoDB" id="6118651at2759"/>
<gene>
    <name evidence="2" type="ORF">EGW08_009410</name>
</gene>
<name>A0A433TMP8_ELYCH</name>
<reference evidence="2 3" key="1">
    <citation type="submission" date="2019-01" db="EMBL/GenBank/DDBJ databases">
        <title>A draft genome assembly of the solar-powered sea slug Elysia chlorotica.</title>
        <authorList>
            <person name="Cai H."/>
            <person name="Li Q."/>
            <person name="Fang X."/>
            <person name="Li J."/>
            <person name="Curtis N.E."/>
            <person name="Altenburger A."/>
            <person name="Shibata T."/>
            <person name="Feng M."/>
            <person name="Maeda T."/>
            <person name="Schwartz J.A."/>
            <person name="Shigenobu S."/>
            <person name="Lundholm N."/>
            <person name="Nishiyama T."/>
            <person name="Yang H."/>
            <person name="Hasebe M."/>
            <person name="Li S."/>
            <person name="Pierce S.K."/>
            <person name="Wang J."/>
        </authorList>
    </citation>
    <scope>NUCLEOTIDE SEQUENCE [LARGE SCALE GENOMIC DNA]</scope>
    <source>
        <strain evidence="2">EC2010</strain>
        <tissue evidence="2">Whole organism of an adult</tissue>
    </source>
</reference>
<protein>
    <submittedName>
        <fullName evidence="2">Uncharacterized protein</fullName>
    </submittedName>
</protein>
<keyword evidence="3" id="KW-1185">Reference proteome</keyword>
<proteinExistence type="predicted"/>
<evidence type="ECO:0000256" key="1">
    <source>
        <dbReference type="SAM" id="MobiDB-lite"/>
    </source>
</evidence>
<feature type="compositionally biased region" description="Polar residues" evidence="1">
    <location>
        <begin position="108"/>
        <end position="117"/>
    </location>
</feature>
<feature type="region of interest" description="Disordered" evidence="1">
    <location>
        <begin position="108"/>
        <end position="137"/>
    </location>
</feature>
<evidence type="ECO:0000313" key="3">
    <source>
        <dbReference type="Proteomes" id="UP000271974"/>
    </source>
</evidence>
<accession>A0A433TMP8</accession>
<dbReference type="AlphaFoldDB" id="A0A433TMP8"/>
<organism evidence="2 3">
    <name type="scientific">Elysia chlorotica</name>
    <name type="common">Eastern emerald elysia</name>
    <name type="synonym">Sea slug</name>
    <dbReference type="NCBI Taxonomy" id="188477"/>
    <lineage>
        <taxon>Eukaryota</taxon>
        <taxon>Metazoa</taxon>
        <taxon>Spiralia</taxon>
        <taxon>Lophotrochozoa</taxon>
        <taxon>Mollusca</taxon>
        <taxon>Gastropoda</taxon>
        <taxon>Heterobranchia</taxon>
        <taxon>Euthyneura</taxon>
        <taxon>Panpulmonata</taxon>
        <taxon>Sacoglossa</taxon>
        <taxon>Placobranchoidea</taxon>
        <taxon>Plakobranchidae</taxon>
        <taxon>Elysia</taxon>
    </lineage>
</organism>